<dbReference type="AlphaFoldDB" id="A0A8E3MGX2"/>
<name>A0A8E3MGX2_9PAST</name>
<proteinExistence type="inferred from homology"/>
<keyword evidence="11" id="KW-1185">Reference proteome</keyword>
<feature type="binding site" evidence="7">
    <location>
        <position position="416"/>
    </location>
    <ligand>
        <name>Mn(2+)</name>
        <dbReference type="ChEBI" id="CHEBI:29035"/>
        <label>2</label>
    </ligand>
</feature>
<dbReference type="RefSeq" id="WP_261920194.1">
    <property type="nucleotide sequence ID" value="NZ_CP022011.1"/>
</dbReference>
<evidence type="ECO:0000259" key="8">
    <source>
        <dbReference type="Pfam" id="PF00557"/>
    </source>
</evidence>
<feature type="binding site" evidence="7">
    <location>
        <position position="416"/>
    </location>
    <ligand>
        <name>Mn(2+)</name>
        <dbReference type="ChEBI" id="CHEBI:29035"/>
        <label>1</label>
    </ligand>
</feature>
<keyword evidence="4 7" id="KW-0224">Dipeptidase</keyword>
<keyword evidence="3 7" id="KW-0378">Hydrolase</keyword>
<dbReference type="Pfam" id="PF00557">
    <property type="entry name" value="Peptidase_M24"/>
    <property type="match status" value="1"/>
</dbReference>
<dbReference type="GO" id="GO:0006508">
    <property type="term" value="P:proteolysis"/>
    <property type="evidence" value="ECO:0007669"/>
    <property type="project" value="UniProtKB-KW"/>
</dbReference>
<feature type="binding site" evidence="7">
    <location>
        <position position="240"/>
    </location>
    <ligand>
        <name>Mn(2+)</name>
        <dbReference type="ChEBI" id="CHEBI:29035"/>
        <label>2</label>
    </ligand>
</feature>
<comment type="cofactor">
    <cofactor evidence="7">
        <name>Mn(2+)</name>
        <dbReference type="ChEBI" id="CHEBI:29035"/>
    </cofactor>
    <text evidence="7">Binds 2 manganese ions per subunit.</text>
</comment>
<evidence type="ECO:0000256" key="5">
    <source>
        <dbReference type="ARBA" id="ARBA00023049"/>
    </source>
</evidence>
<dbReference type="HAMAP" id="MF_01279">
    <property type="entry name" value="X_Pro_dipeptid"/>
    <property type="match status" value="1"/>
</dbReference>
<protein>
    <recommendedName>
        <fullName evidence="7">Xaa-Pro dipeptidase</fullName>
        <shortName evidence="7">X-Pro dipeptidase</shortName>
        <ecNumber evidence="7">3.4.13.9</ecNumber>
    </recommendedName>
    <alternativeName>
        <fullName evidence="7">Imidodipeptidase</fullName>
    </alternativeName>
    <alternativeName>
        <fullName evidence="7">Proline dipeptidase</fullName>
        <shortName evidence="7">Prolidase</shortName>
    </alternativeName>
</protein>
<dbReference type="GO" id="GO:0004177">
    <property type="term" value="F:aminopeptidase activity"/>
    <property type="evidence" value="ECO:0007669"/>
    <property type="project" value="TreeGrafter"/>
</dbReference>
<dbReference type="Gene3D" id="3.40.350.10">
    <property type="entry name" value="Creatinase/prolidase N-terminal domain"/>
    <property type="match status" value="1"/>
</dbReference>
<dbReference type="Proteomes" id="UP000955338">
    <property type="component" value="Chromosome"/>
</dbReference>
<dbReference type="PROSITE" id="PS00491">
    <property type="entry name" value="PROLINE_PEPTIDASE"/>
    <property type="match status" value="1"/>
</dbReference>
<feature type="domain" description="Xaa-Pro dipeptidase N-terminal" evidence="9">
    <location>
        <begin position="4"/>
        <end position="151"/>
    </location>
</feature>
<dbReference type="GO" id="GO:0046872">
    <property type="term" value="F:metal ion binding"/>
    <property type="evidence" value="ECO:0007669"/>
    <property type="project" value="UniProtKB-KW"/>
</dbReference>
<dbReference type="InterPro" id="IPR052433">
    <property type="entry name" value="X-Pro_dipept-like"/>
</dbReference>
<feature type="binding site" evidence="7">
    <location>
        <position position="251"/>
    </location>
    <ligand>
        <name>Mn(2+)</name>
        <dbReference type="ChEBI" id="CHEBI:29035"/>
        <label>1</label>
    </ligand>
</feature>
<evidence type="ECO:0000256" key="1">
    <source>
        <dbReference type="ARBA" id="ARBA00022670"/>
    </source>
</evidence>
<evidence type="ECO:0000256" key="3">
    <source>
        <dbReference type="ARBA" id="ARBA00022801"/>
    </source>
</evidence>
<dbReference type="GO" id="GO:0008235">
    <property type="term" value="F:metalloexopeptidase activity"/>
    <property type="evidence" value="ECO:0007669"/>
    <property type="project" value="UniProtKB-UniRule"/>
</dbReference>
<dbReference type="InterPro" id="IPR000994">
    <property type="entry name" value="Pept_M24"/>
</dbReference>
<evidence type="ECO:0000256" key="2">
    <source>
        <dbReference type="ARBA" id="ARBA00022723"/>
    </source>
</evidence>
<reference evidence="10" key="1">
    <citation type="submission" date="2017-06" db="EMBL/GenBank/DDBJ databases">
        <title>Genome sequencing of pathogenic and non-pathogenic strains within Bisgaard taxon 40.</title>
        <authorList>
            <person name="Ladner J.T."/>
            <person name="Lovett S.P."/>
            <person name="Koroleva G."/>
            <person name="Lorch J.M."/>
        </authorList>
    </citation>
    <scope>NUCLEOTIDE SEQUENCE</scope>
    <source>
        <strain evidence="10">27576-1-I1</strain>
    </source>
</reference>
<comment type="function">
    <text evidence="7">Splits dipeptides with a prolyl residue in the C-terminal position.</text>
</comment>
<evidence type="ECO:0000313" key="11">
    <source>
        <dbReference type="Proteomes" id="UP000955338"/>
    </source>
</evidence>
<dbReference type="InterPro" id="IPR001131">
    <property type="entry name" value="Peptidase_M24B_aminopep-P_CS"/>
</dbReference>
<evidence type="ECO:0000256" key="6">
    <source>
        <dbReference type="ARBA" id="ARBA00023211"/>
    </source>
</evidence>
<dbReference type="PANTHER" id="PTHR43226">
    <property type="entry name" value="XAA-PRO AMINOPEPTIDASE 3"/>
    <property type="match status" value="1"/>
</dbReference>
<keyword evidence="6 7" id="KW-0464">Manganese</keyword>
<keyword evidence="1 7" id="KW-0645">Protease</keyword>
<dbReference type="EC" id="3.4.13.9" evidence="7"/>
<evidence type="ECO:0000256" key="4">
    <source>
        <dbReference type="ARBA" id="ARBA00022997"/>
    </source>
</evidence>
<sequence>MKKLFQQHLDQVQQYFQQALSRCHLDGVWIHAGIEHNHFLDDQVQPFKINPYFKYFVPLTNAVESWLFVDGINKPKLYYYTPQDYWHCFESKPELFWCDCFEWIIITELSEIKNQIKDVEHFAYIGEDISLATELGFTAINQRKLLNYIDYHRAIKTEYEIACIRQAQESALVGHYAAKQAFLEGKSEFEINLAYLYATQQTDYEVPYQSIVAINQHAAILHYNRLQREPPKQSLSFLFDAGTQVNGYASDLTRTYAFDSASEFAELIQKMEKYKREIIAEMQVGYNYLSYHTQMQQNIAELLYESGLVKLSVDQIFDQGISRSFFPHGLGHCLGLQVHDVGGFLQNERGTHKAPPTIYPSLRCTRDLVPNMVLTIEPGFYFIDMLLEPWRNSALSAKFNWQQIEQFKQYGGIRTEDNIVMRETGAENLTEQAALAIDQLPNQ</sequence>
<dbReference type="EMBL" id="CP022011">
    <property type="protein sequence ID" value="QDJ15295.1"/>
    <property type="molecule type" value="Genomic_DNA"/>
</dbReference>
<feature type="domain" description="Peptidase M24" evidence="8">
    <location>
        <begin position="162"/>
        <end position="423"/>
    </location>
</feature>
<dbReference type="GO" id="GO:0005829">
    <property type="term" value="C:cytosol"/>
    <property type="evidence" value="ECO:0007669"/>
    <property type="project" value="TreeGrafter"/>
</dbReference>
<accession>A0A8E3MGX2</accession>
<feature type="binding site" evidence="7">
    <location>
        <position position="251"/>
    </location>
    <ligand>
        <name>Mn(2+)</name>
        <dbReference type="ChEBI" id="CHEBI:29035"/>
        <label>2</label>
    </ligand>
</feature>
<dbReference type="Pfam" id="PF21216">
    <property type="entry name" value="PepQ_N"/>
    <property type="match status" value="1"/>
</dbReference>
<gene>
    <name evidence="7" type="primary">pepQ</name>
    <name evidence="10" type="ORF">CEP48_07620</name>
</gene>
<evidence type="ECO:0000313" key="10">
    <source>
        <dbReference type="EMBL" id="QDJ15295.1"/>
    </source>
</evidence>
<dbReference type="SUPFAM" id="SSF55920">
    <property type="entry name" value="Creatinase/aminopeptidase"/>
    <property type="match status" value="1"/>
</dbReference>
<dbReference type="NCBIfam" id="NF010133">
    <property type="entry name" value="PRK13607.1"/>
    <property type="match status" value="1"/>
</dbReference>
<dbReference type="GO" id="GO:0102009">
    <property type="term" value="F:proline dipeptidase activity"/>
    <property type="evidence" value="ECO:0007669"/>
    <property type="project" value="UniProtKB-EC"/>
</dbReference>
<feature type="binding site" evidence="7">
    <location>
        <position position="332"/>
    </location>
    <ligand>
        <name>Mn(2+)</name>
        <dbReference type="ChEBI" id="CHEBI:29035"/>
        <label>1</label>
    </ligand>
</feature>
<dbReference type="InterPro" id="IPR048819">
    <property type="entry name" value="PepQ_N"/>
</dbReference>
<organism evidence="10 11">
    <name type="scientific">Mergibacter septicus</name>
    <dbReference type="NCBI Taxonomy" id="221402"/>
    <lineage>
        <taxon>Bacteria</taxon>
        <taxon>Pseudomonadati</taxon>
        <taxon>Pseudomonadota</taxon>
        <taxon>Gammaproteobacteria</taxon>
        <taxon>Pasteurellales</taxon>
        <taxon>Pasteurellaceae</taxon>
        <taxon>Mergibacter</taxon>
    </lineage>
</organism>
<dbReference type="InterPro" id="IPR022846">
    <property type="entry name" value="X_Pro_dipept"/>
</dbReference>
<evidence type="ECO:0000256" key="7">
    <source>
        <dbReference type="HAMAP-Rule" id="MF_01279"/>
    </source>
</evidence>
<dbReference type="PANTHER" id="PTHR43226:SF8">
    <property type="entry name" value="XAA-PRO DIPEPTIDASE"/>
    <property type="match status" value="1"/>
</dbReference>
<dbReference type="InterPro" id="IPR036005">
    <property type="entry name" value="Creatinase/aminopeptidase-like"/>
</dbReference>
<comment type="similarity">
    <text evidence="7">Belongs to the peptidase M24B family. Bacterial-type prolidase subfamily.</text>
</comment>
<evidence type="ECO:0000259" key="9">
    <source>
        <dbReference type="Pfam" id="PF21216"/>
    </source>
</evidence>
<feature type="binding site" evidence="7">
    <location>
        <position position="377"/>
    </location>
    <ligand>
        <name>Mn(2+)</name>
        <dbReference type="ChEBI" id="CHEBI:29035"/>
        <label>1</label>
    </ligand>
</feature>
<dbReference type="Gene3D" id="3.90.230.10">
    <property type="entry name" value="Creatinase/methionine aminopeptidase superfamily"/>
    <property type="match status" value="1"/>
</dbReference>
<keyword evidence="2 7" id="KW-0479">Metal-binding</keyword>
<comment type="catalytic activity">
    <reaction evidence="7">
        <text>Xaa-L-Pro dipeptide + H2O = an L-alpha-amino acid + L-proline</text>
        <dbReference type="Rhea" id="RHEA:76407"/>
        <dbReference type="ChEBI" id="CHEBI:15377"/>
        <dbReference type="ChEBI" id="CHEBI:59869"/>
        <dbReference type="ChEBI" id="CHEBI:60039"/>
        <dbReference type="ChEBI" id="CHEBI:195196"/>
        <dbReference type="EC" id="3.4.13.9"/>
    </reaction>
</comment>
<dbReference type="GO" id="GO:0016795">
    <property type="term" value="F:phosphoric triester hydrolase activity"/>
    <property type="evidence" value="ECO:0007669"/>
    <property type="project" value="InterPro"/>
</dbReference>
<keyword evidence="5 7" id="KW-0482">Metalloprotease</keyword>
<dbReference type="InterPro" id="IPR029149">
    <property type="entry name" value="Creatin/AminoP/Spt16_N"/>
</dbReference>